<dbReference type="InterPro" id="IPR037893">
    <property type="entry name" value="CS_CacyBP"/>
</dbReference>
<evidence type="ECO:0000259" key="2">
    <source>
        <dbReference type="PROSITE" id="PS51203"/>
    </source>
</evidence>
<evidence type="ECO:0000256" key="1">
    <source>
        <dbReference type="SAM" id="MobiDB-lite"/>
    </source>
</evidence>
<dbReference type="GO" id="GO:0015631">
    <property type="term" value="F:tubulin binding"/>
    <property type="evidence" value="ECO:0007669"/>
    <property type="project" value="InterPro"/>
</dbReference>
<reference evidence="3 4" key="1">
    <citation type="submission" date="2014-02" db="EMBL/GenBank/DDBJ databases">
        <authorList>
            <person name="Sibley D."/>
            <person name="Venepally P."/>
            <person name="Karamycheva S."/>
            <person name="Hadjithomas M."/>
            <person name="Khan A."/>
            <person name="Brunk B."/>
            <person name="Roos D."/>
            <person name="Caler E."/>
            <person name="Lorenzi H."/>
        </authorList>
    </citation>
    <scope>NUCLEOTIDE SEQUENCE [LARGE SCALE GENOMIC DNA]</scope>
    <source>
        <strain evidence="3 4">GAB2-2007-GAL-DOM2</strain>
    </source>
</reference>
<name>A0A086JIF3_TOXGO</name>
<dbReference type="GO" id="GO:0005634">
    <property type="term" value="C:nucleus"/>
    <property type="evidence" value="ECO:0007669"/>
    <property type="project" value="TreeGrafter"/>
</dbReference>
<evidence type="ECO:0000313" key="4">
    <source>
        <dbReference type="Proteomes" id="UP000028837"/>
    </source>
</evidence>
<dbReference type="PROSITE" id="PS51203">
    <property type="entry name" value="CS"/>
    <property type="match status" value="1"/>
</dbReference>
<dbReference type="Gene3D" id="2.60.40.790">
    <property type="match status" value="1"/>
</dbReference>
<dbReference type="VEuPathDB" id="ToxoDB:TGDOM2_293860"/>
<dbReference type="PANTHER" id="PTHR13164:SF3">
    <property type="entry name" value="CALCYCLIN-BINDING PROTEIN"/>
    <property type="match status" value="1"/>
</dbReference>
<sequence length="234" mass="25445">MPELSTADAGVAVKENERNAREEVSAATEMDGKVEEEGDLKRTASALRQSIARYGSNSYYYAHAPLPGAQQQGDVKVISGPGVVTGGPPVLLERRQAEEGAEKRATKFASPDEAAYAAASGSVPASYKAVQSYMWTDEGATVRVYVSLEKLVEPPKSGDADLCFEQEQLGTFFDDERAALAIHTNAGNYVLVLNRLYHPVDISKCRASVKRDRITLVLAKQDTDLTWFSLTKAR</sequence>
<feature type="compositionally biased region" description="Basic and acidic residues" evidence="1">
    <location>
        <begin position="14"/>
        <end position="41"/>
    </location>
</feature>
<dbReference type="GO" id="GO:0031625">
    <property type="term" value="F:ubiquitin protein ligase binding"/>
    <property type="evidence" value="ECO:0007669"/>
    <property type="project" value="InterPro"/>
</dbReference>
<feature type="domain" description="CS" evidence="2">
    <location>
        <begin position="128"/>
        <end position="231"/>
    </location>
</feature>
<accession>A0A086JIF3</accession>
<protein>
    <submittedName>
        <fullName evidence="3">CS domain protein</fullName>
    </submittedName>
</protein>
<gene>
    <name evidence="3" type="ORF">TGDOM2_293860</name>
</gene>
<dbReference type="OrthoDB" id="164025at2759"/>
<dbReference type="InterPro" id="IPR052289">
    <property type="entry name" value="Calcyclin-binding_UBL-bridge"/>
</dbReference>
<dbReference type="InterPro" id="IPR007052">
    <property type="entry name" value="CS_dom"/>
</dbReference>
<dbReference type="Proteomes" id="UP000028837">
    <property type="component" value="Unassembled WGS sequence"/>
</dbReference>
<dbReference type="Pfam" id="PF04969">
    <property type="entry name" value="CS"/>
    <property type="match status" value="1"/>
</dbReference>
<feature type="region of interest" description="Disordered" evidence="1">
    <location>
        <begin position="1"/>
        <end position="41"/>
    </location>
</feature>
<comment type="caution">
    <text evidence="3">The sequence shown here is derived from an EMBL/GenBank/DDBJ whole genome shotgun (WGS) entry which is preliminary data.</text>
</comment>
<evidence type="ECO:0000313" key="3">
    <source>
        <dbReference type="EMBL" id="KFG31921.1"/>
    </source>
</evidence>
<dbReference type="GO" id="GO:0044548">
    <property type="term" value="F:S100 protein binding"/>
    <property type="evidence" value="ECO:0007669"/>
    <property type="project" value="InterPro"/>
</dbReference>
<dbReference type="PANTHER" id="PTHR13164">
    <property type="entry name" value="CALICYLIN BINDING PROTEIN"/>
    <property type="match status" value="1"/>
</dbReference>
<dbReference type="SUPFAM" id="SSF49764">
    <property type="entry name" value="HSP20-like chaperones"/>
    <property type="match status" value="1"/>
</dbReference>
<dbReference type="EMBL" id="AHZU02001481">
    <property type="protein sequence ID" value="KFG31921.1"/>
    <property type="molecule type" value="Genomic_DNA"/>
</dbReference>
<dbReference type="CDD" id="cd06468">
    <property type="entry name" value="p23_CacyBP"/>
    <property type="match status" value="1"/>
</dbReference>
<dbReference type="AlphaFoldDB" id="A0A086JIF3"/>
<organism evidence="3 4">
    <name type="scientific">Toxoplasma gondii GAB2-2007-GAL-DOM2</name>
    <dbReference type="NCBI Taxonomy" id="1130820"/>
    <lineage>
        <taxon>Eukaryota</taxon>
        <taxon>Sar</taxon>
        <taxon>Alveolata</taxon>
        <taxon>Apicomplexa</taxon>
        <taxon>Conoidasida</taxon>
        <taxon>Coccidia</taxon>
        <taxon>Eucoccidiorida</taxon>
        <taxon>Eimeriorina</taxon>
        <taxon>Sarcocystidae</taxon>
        <taxon>Toxoplasma</taxon>
    </lineage>
</organism>
<dbReference type="InterPro" id="IPR008978">
    <property type="entry name" value="HSP20-like_chaperone"/>
</dbReference>
<proteinExistence type="predicted"/>